<dbReference type="EMBL" id="CP001779">
    <property type="protein sequence ID" value="ACZ01371.1"/>
    <property type="molecule type" value="Genomic_DNA"/>
</dbReference>
<dbReference type="HOGENOM" id="CLU_066192_46_5_0"/>
<organism evidence="1 2">
    <name type="scientific">Streptobacillus moniliformis (strain ATCC 14647 / DSM 12112 / NCTC 10651 / 9901)</name>
    <dbReference type="NCBI Taxonomy" id="519441"/>
    <lineage>
        <taxon>Bacteria</taxon>
        <taxon>Fusobacteriati</taxon>
        <taxon>Fusobacteriota</taxon>
        <taxon>Fusobacteriia</taxon>
        <taxon>Fusobacteriales</taxon>
        <taxon>Leptotrichiaceae</taxon>
        <taxon>Streptobacillus</taxon>
    </lineage>
</organism>
<name>D1AYJ5_STRM9</name>
<dbReference type="Pfam" id="PF05339">
    <property type="entry name" value="DUF739"/>
    <property type="match status" value="1"/>
</dbReference>
<dbReference type="STRING" id="519441.Smon_0905"/>
<evidence type="ECO:0000313" key="2">
    <source>
        <dbReference type="Proteomes" id="UP000002072"/>
    </source>
</evidence>
<dbReference type="RefSeq" id="WP_012858920.1">
    <property type="nucleotide sequence ID" value="NC_013515.1"/>
</dbReference>
<dbReference type="InterPro" id="IPR008003">
    <property type="entry name" value="DUF739"/>
</dbReference>
<dbReference type="GeneID" id="29673776"/>
<proteinExistence type="predicted"/>
<dbReference type="Proteomes" id="UP000002072">
    <property type="component" value="Chromosome"/>
</dbReference>
<dbReference type="AlphaFoldDB" id="D1AYJ5"/>
<sequence length="77" mass="9175">MKKKNFKYSQLKGRILQLYDSVDNFCSVTGMKKCTIYNKMNNISNFNSSEILIMIKHLSISKNQIYDYFFMEVENEI</sequence>
<evidence type="ECO:0000313" key="1">
    <source>
        <dbReference type="EMBL" id="ACZ01371.1"/>
    </source>
</evidence>
<gene>
    <name evidence="1" type="ordered locus">Smon_0905</name>
</gene>
<accession>D1AYJ5</accession>
<protein>
    <recommendedName>
        <fullName evidence="3">DUF739 family protein</fullName>
    </recommendedName>
</protein>
<dbReference type="KEGG" id="smf:Smon_0905"/>
<keyword evidence="2" id="KW-1185">Reference proteome</keyword>
<evidence type="ECO:0008006" key="3">
    <source>
        <dbReference type="Google" id="ProtNLM"/>
    </source>
</evidence>
<reference evidence="1 2" key="1">
    <citation type="journal article" date="2009" name="Stand. Genomic Sci.">
        <title>Complete genome sequence of Streptobacillus moniliformis type strain (9901T).</title>
        <authorList>
            <person name="Nolan M."/>
            <person name="Gronow S."/>
            <person name="Lapidus A."/>
            <person name="Ivanova N."/>
            <person name="Copeland A."/>
            <person name="Lucas S."/>
            <person name="Del Rio T.G."/>
            <person name="Chen F."/>
            <person name="Tice H."/>
            <person name="Pitluck S."/>
            <person name="Cheng J.F."/>
            <person name="Sims D."/>
            <person name="Meincke L."/>
            <person name="Bruce D."/>
            <person name="Goodwin L."/>
            <person name="Brettin T."/>
            <person name="Han C."/>
            <person name="Detter J.C."/>
            <person name="Ovchinikova G."/>
            <person name="Pati A."/>
            <person name="Mavromatis K."/>
            <person name="Mikhailova N."/>
            <person name="Chen A."/>
            <person name="Palaniappan K."/>
            <person name="Land M."/>
            <person name="Hauser L."/>
            <person name="Chang Y.J."/>
            <person name="Jeffries C.D."/>
            <person name="Rohde M."/>
            <person name="Sproer C."/>
            <person name="Goker M."/>
            <person name="Bristow J."/>
            <person name="Eisen J.A."/>
            <person name="Markowitz V."/>
            <person name="Hugenholtz P."/>
            <person name="Kyrpides N.C."/>
            <person name="Klenk H.P."/>
            <person name="Chain P."/>
        </authorList>
    </citation>
    <scope>NUCLEOTIDE SEQUENCE [LARGE SCALE GENOMIC DNA]</scope>
    <source>
        <strain evidence="2">ATCC 14647 / DSM 12112 / NCTC 10651 / 9901</strain>
    </source>
</reference>